<keyword evidence="4 8" id="KW-0028">Amino-acid biosynthesis</keyword>
<dbReference type="HAMAP" id="MF_01105">
    <property type="entry name" value="N_acetyl_glu_synth"/>
    <property type="match status" value="1"/>
</dbReference>
<name>A0A0C5VJM3_9GAMM</name>
<evidence type="ECO:0000313" key="11">
    <source>
        <dbReference type="Proteomes" id="UP000032266"/>
    </source>
</evidence>
<dbReference type="Pfam" id="PF00583">
    <property type="entry name" value="Acetyltransf_1"/>
    <property type="match status" value="1"/>
</dbReference>
<comment type="miscellaneous">
    <text evidence="8">In bacteria which possess the bifunctional enzyme ornithine acetyltransferase/N-acetylglutamate synthase (ArgJ), ArgA fulfills an anaplerotic role.</text>
</comment>
<keyword evidence="8" id="KW-0963">Cytoplasm</keyword>
<dbReference type="SUPFAM" id="SSF53633">
    <property type="entry name" value="Carbamate kinase-like"/>
    <property type="match status" value="1"/>
</dbReference>
<dbReference type="NCBIfam" id="TIGR01890">
    <property type="entry name" value="N-Ac-Glu-synth"/>
    <property type="match status" value="1"/>
</dbReference>
<evidence type="ECO:0000256" key="7">
    <source>
        <dbReference type="ARBA" id="ARBA00048372"/>
    </source>
</evidence>
<evidence type="ECO:0000256" key="2">
    <source>
        <dbReference type="ARBA" id="ARBA00009145"/>
    </source>
</evidence>
<evidence type="ECO:0000256" key="4">
    <source>
        <dbReference type="ARBA" id="ARBA00022605"/>
    </source>
</evidence>
<evidence type="ECO:0000256" key="3">
    <source>
        <dbReference type="ARBA" id="ARBA00022571"/>
    </source>
</evidence>
<organism evidence="10 11">
    <name type="scientific">Gynuella sunshinyii YC6258</name>
    <dbReference type="NCBI Taxonomy" id="1445510"/>
    <lineage>
        <taxon>Bacteria</taxon>
        <taxon>Pseudomonadati</taxon>
        <taxon>Pseudomonadota</taxon>
        <taxon>Gammaproteobacteria</taxon>
        <taxon>Oceanospirillales</taxon>
        <taxon>Saccharospirillaceae</taxon>
        <taxon>Gynuella</taxon>
    </lineage>
</organism>
<dbReference type="Gene3D" id="3.40.630.30">
    <property type="match status" value="1"/>
</dbReference>
<proteinExistence type="inferred from homology"/>
<dbReference type="PATRIC" id="fig|1445510.3.peg.1516"/>
<evidence type="ECO:0000256" key="5">
    <source>
        <dbReference type="ARBA" id="ARBA00022679"/>
    </source>
</evidence>
<dbReference type="Gene3D" id="3.40.1160.10">
    <property type="entry name" value="Acetylglutamate kinase-like"/>
    <property type="match status" value="1"/>
</dbReference>
<dbReference type="NCBIfam" id="NF003641">
    <property type="entry name" value="PRK05279.1"/>
    <property type="match status" value="1"/>
</dbReference>
<evidence type="ECO:0000313" key="10">
    <source>
        <dbReference type="EMBL" id="AJQ93598.1"/>
    </source>
</evidence>
<evidence type="ECO:0000256" key="6">
    <source>
        <dbReference type="ARBA" id="ARBA00023315"/>
    </source>
</evidence>
<keyword evidence="10" id="KW-0418">Kinase</keyword>
<keyword evidence="5 8" id="KW-0808">Transferase</keyword>
<dbReference type="SUPFAM" id="SSF55729">
    <property type="entry name" value="Acyl-CoA N-acyltransferases (Nat)"/>
    <property type="match status" value="1"/>
</dbReference>
<keyword evidence="11" id="KW-1185">Reference proteome</keyword>
<evidence type="ECO:0000259" key="9">
    <source>
        <dbReference type="PROSITE" id="PS51186"/>
    </source>
</evidence>
<dbReference type="Proteomes" id="UP000032266">
    <property type="component" value="Chromosome"/>
</dbReference>
<comment type="catalytic activity">
    <reaction evidence="7 8">
        <text>L-glutamate + acetyl-CoA = N-acetyl-L-glutamate + CoA + H(+)</text>
        <dbReference type="Rhea" id="RHEA:24292"/>
        <dbReference type="ChEBI" id="CHEBI:15378"/>
        <dbReference type="ChEBI" id="CHEBI:29985"/>
        <dbReference type="ChEBI" id="CHEBI:44337"/>
        <dbReference type="ChEBI" id="CHEBI:57287"/>
        <dbReference type="ChEBI" id="CHEBI:57288"/>
        <dbReference type="EC" id="2.3.1.1"/>
    </reaction>
</comment>
<dbReference type="HOGENOM" id="CLU_024773_0_0_6"/>
<dbReference type="EC" id="2.3.1.1" evidence="8"/>
<dbReference type="InterPro" id="IPR010167">
    <property type="entry name" value="NH2A_AcTrfase"/>
</dbReference>
<dbReference type="InterPro" id="IPR001048">
    <property type="entry name" value="Asp/Glu/Uridylate_kinase"/>
</dbReference>
<dbReference type="CDD" id="cd04237">
    <property type="entry name" value="AAK_NAGS-ABP"/>
    <property type="match status" value="1"/>
</dbReference>
<feature type="domain" description="N-acetyltransferase" evidence="9">
    <location>
        <begin position="285"/>
        <end position="434"/>
    </location>
</feature>
<comment type="pathway">
    <text evidence="1 8">Amino-acid biosynthesis; L-arginine biosynthesis; N(2)-acetyl-L-ornithine from L-glutamate: step 1/4.</text>
</comment>
<dbReference type="GO" id="GO:0004042">
    <property type="term" value="F:L-glutamate N-acetyltransferase activity"/>
    <property type="evidence" value="ECO:0007669"/>
    <property type="project" value="UniProtKB-UniRule"/>
</dbReference>
<evidence type="ECO:0000256" key="1">
    <source>
        <dbReference type="ARBA" id="ARBA00004925"/>
    </source>
</evidence>
<gene>
    <name evidence="8" type="primary">argA</name>
    <name evidence="10" type="ORF">YC6258_01550</name>
</gene>
<dbReference type="PANTHER" id="PTHR30602">
    <property type="entry name" value="AMINO-ACID ACETYLTRANSFERASE"/>
    <property type="match status" value="1"/>
</dbReference>
<dbReference type="CDD" id="cd04301">
    <property type="entry name" value="NAT_SF"/>
    <property type="match status" value="1"/>
</dbReference>
<reference evidence="10 11" key="1">
    <citation type="submission" date="2014-01" db="EMBL/GenBank/DDBJ databases">
        <title>Full genme sequencing of cellulolytic bacterium Gynuella sunshinyii YC6258T gen. nov., sp. nov.</title>
        <authorList>
            <person name="Khan H."/>
            <person name="Chung E.J."/>
            <person name="Chung Y.R."/>
        </authorList>
    </citation>
    <scope>NUCLEOTIDE SEQUENCE [LARGE SCALE GENOMIC DNA]</scope>
    <source>
        <strain evidence="10 11">YC6258</strain>
    </source>
</reference>
<keyword evidence="6 8" id="KW-0012">Acyltransferase</keyword>
<dbReference type="InterPro" id="IPR016181">
    <property type="entry name" value="Acyl_CoA_acyltransferase"/>
</dbReference>
<dbReference type="RefSeq" id="WP_245627017.1">
    <property type="nucleotide sequence ID" value="NZ_CP007142.1"/>
</dbReference>
<dbReference type="GO" id="GO:0005737">
    <property type="term" value="C:cytoplasm"/>
    <property type="evidence" value="ECO:0007669"/>
    <property type="project" value="UniProtKB-SubCell"/>
</dbReference>
<dbReference type="GO" id="GO:0016301">
    <property type="term" value="F:kinase activity"/>
    <property type="evidence" value="ECO:0007669"/>
    <property type="project" value="UniProtKB-KW"/>
</dbReference>
<protein>
    <recommendedName>
        <fullName evidence="8">Amino-acid acetyltransferase</fullName>
        <ecNumber evidence="8">2.3.1.1</ecNumber>
    </recommendedName>
    <alternativeName>
        <fullName evidence="8">N-acetylglutamate synthase</fullName>
        <shortName evidence="8">AGS</shortName>
        <shortName evidence="8">NAGS</shortName>
    </alternativeName>
</protein>
<evidence type="ECO:0000256" key="8">
    <source>
        <dbReference type="HAMAP-Rule" id="MF_01105"/>
    </source>
</evidence>
<dbReference type="STRING" id="1445510.YC6258_01550"/>
<keyword evidence="3 8" id="KW-0055">Arginine biosynthesis</keyword>
<dbReference type="PIRSF" id="PIRSF000423">
    <property type="entry name" value="ArgA"/>
    <property type="match status" value="1"/>
</dbReference>
<accession>A0A0C5VJM3</accession>
<dbReference type="InterPro" id="IPR036393">
    <property type="entry name" value="AceGlu_kinase-like_sf"/>
</dbReference>
<comment type="subcellular location">
    <subcellularLocation>
        <location evidence="8">Cytoplasm</location>
    </subcellularLocation>
</comment>
<dbReference type="EMBL" id="CP007142">
    <property type="protein sequence ID" value="AJQ93598.1"/>
    <property type="molecule type" value="Genomic_DNA"/>
</dbReference>
<sequence>MNFVDFFRSTAPYIHAHRTKTLVVGISGEALDQPAARSLVPDLALLNSLGMRVVLVYGARSQINRRLQEKNITSALHSHMRVTSPEIMETILDVHGQLRSQLEAQFSLGMVNSPMHNAKVRCVSGNFVLARPVGVIDGVDMQHTGVVRKVDASSIRQLLDNNFIVLMSHLGYSPTGELFNVSVHDVAVQTAIALKADKLVIIGDCSLVLKETETITELFPSQCQRILDQHAPEAPGYAELEAMVTACRAGVGRCHLLPFDNDGSILNELYTRDGIGTLVTQEAYDSIRPATINDVAGILELLLPLETKGVLVRRSRELLEQEINHFMVNERDGMIIGCAALYPFLDEEEKTGELACVAVHEGYRHEHRGDRLMRAITERAHTLGLGSLFVLTTHTAHWFLERGFQQIDVDGLPMKKKSLYNYQRNSKVFKKKISPLRP</sequence>
<dbReference type="PROSITE" id="PS51186">
    <property type="entry name" value="GNAT"/>
    <property type="match status" value="1"/>
</dbReference>
<dbReference type="KEGG" id="gsn:YC6258_01550"/>
<dbReference type="Pfam" id="PF00696">
    <property type="entry name" value="AA_kinase"/>
    <property type="match status" value="1"/>
</dbReference>
<comment type="similarity">
    <text evidence="2 8">Belongs to the acetyltransferase family. ArgA subfamily.</text>
</comment>
<dbReference type="InterPro" id="IPR033719">
    <property type="entry name" value="NAGS_kin"/>
</dbReference>
<dbReference type="InterPro" id="IPR000182">
    <property type="entry name" value="GNAT_dom"/>
</dbReference>
<dbReference type="GO" id="GO:0006526">
    <property type="term" value="P:L-arginine biosynthetic process"/>
    <property type="evidence" value="ECO:0007669"/>
    <property type="project" value="UniProtKB-UniRule"/>
</dbReference>
<dbReference type="PANTHER" id="PTHR30602:SF12">
    <property type="entry name" value="AMINO-ACID ACETYLTRANSFERASE NAGS1, CHLOROPLASTIC-RELATED"/>
    <property type="match status" value="1"/>
</dbReference>
<dbReference type="AlphaFoldDB" id="A0A0C5VJM3"/>
<dbReference type="UniPathway" id="UPA00068">
    <property type="reaction ID" value="UER00106"/>
</dbReference>